<dbReference type="OrthoDB" id="2338029at2759"/>
<gene>
    <name evidence="1" type="ORF">AGERDE_LOCUS11783</name>
</gene>
<organism evidence="1 2">
    <name type="scientific">Ambispora gerdemannii</name>
    <dbReference type="NCBI Taxonomy" id="144530"/>
    <lineage>
        <taxon>Eukaryota</taxon>
        <taxon>Fungi</taxon>
        <taxon>Fungi incertae sedis</taxon>
        <taxon>Mucoromycota</taxon>
        <taxon>Glomeromycotina</taxon>
        <taxon>Glomeromycetes</taxon>
        <taxon>Archaeosporales</taxon>
        <taxon>Ambisporaceae</taxon>
        <taxon>Ambispora</taxon>
    </lineage>
</organism>
<name>A0A9N9H6G5_9GLOM</name>
<reference evidence="1" key="1">
    <citation type="submission" date="2021-06" db="EMBL/GenBank/DDBJ databases">
        <authorList>
            <person name="Kallberg Y."/>
            <person name="Tangrot J."/>
            <person name="Rosling A."/>
        </authorList>
    </citation>
    <scope>NUCLEOTIDE SEQUENCE</scope>
    <source>
        <strain evidence="1">MT106</strain>
    </source>
</reference>
<keyword evidence="2" id="KW-1185">Reference proteome</keyword>
<accession>A0A9N9H6G5</accession>
<dbReference type="Proteomes" id="UP000789831">
    <property type="component" value="Unassembled WGS sequence"/>
</dbReference>
<dbReference type="AlphaFoldDB" id="A0A9N9H6G5"/>
<evidence type="ECO:0000313" key="2">
    <source>
        <dbReference type="Proteomes" id="UP000789831"/>
    </source>
</evidence>
<comment type="caution">
    <text evidence="1">The sequence shown here is derived from an EMBL/GenBank/DDBJ whole genome shotgun (WGS) entry which is preliminary data.</text>
</comment>
<sequence>MRLENDFVGLLANCLSECGYDISVAKDCPSINSKITENNEGKELLLNVCSIKKVLDTEKYSMIANAPVLKREKDIDPVWRLALQKYNLASFYKKTPENITEDFVEKYSQKEMQNAYSTLVQAVNPLDDLRENYRFIVIGDSQKKASCNSLLPKVIALEEILRGIGFSSGIHTSYTLSHQDFDINLPNFLPIYKKNECCYYIIFGKKWRSHANYNLKYFMEFLLKPLKEFKVLFYREKDRRNQLTHLKLKIDENLKMILPNACLSNN</sequence>
<dbReference type="EMBL" id="CAJVPL010005754">
    <property type="protein sequence ID" value="CAG8660399.1"/>
    <property type="molecule type" value="Genomic_DNA"/>
</dbReference>
<protein>
    <submittedName>
        <fullName evidence="1">869_t:CDS:1</fullName>
    </submittedName>
</protein>
<evidence type="ECO:0000313" key="1">
    <source>
        <dbReference type="EMBL" id="CAG8660399.1"/>
    </source>
</evidence>
<feature type="non-terminal residue" evidence="1">
    <location>
        <position position="1"/>
    </location>
</feature>
<proteinExistence type="predicted"/>